<accession>A0A427YEI5</accession>
<feature type="region of interest" description="Disordered" evidence="1">
    <location>
        <begin position="422"/>
        <end position="509"/>
    </location>
</feature>
<feature type="compositionally biased region" description="Basic and acidic residues" evidence="1">
    <location>
        <begin position="477"/>
        <end position="492"/>
    </location>
</feature>
<feature type="compositionally biased region" description="Polar residues" evidence="1">
    <location>
        <begin position="345"/>
        <end position="354"/>
    </location>
</feature>
<dbReference type="EMBL" id="RSCD01000013">
    <property type="protein sequence ID" value="RSH89571.1"/>
    <property type="molecule type" value="Genomic_DNA"/>
</dbReference>
<evidence type="ECO:0000313" key="3">
    <source>
        <dbReference type="EMBL" id="RSH89571.1"/>
    </source>
</evidence>
<dbReference type="Pfam" id="PF00583">
    <property type="entry name" value="Acetyltransf_1"/>
    <property type="match status" value="1"/>
</dbReference>
<dbReference type="InterPro" id="IPR016181">
    <property type="entry name" value="Acyl_CoA_acyltransferase"/>
</dbReference>
<organism evidence="3 4">
    <name type="scientific">Saitozyma podzolica</name>
    <dbReference type="NCBI Taxonomy" id="1890683"/>
    <lineage>
        <taxon>Eukaryota</taxon>
        <taxon>Fungi</taxon>
        <taxon>Dikarya</taxon>
        <taxon>Basidiomycota</taxon>
        <taxon>Agaricomycotina</taxon>
        <taxon>Tremellomycetes</taxon>
        <taxon>Tremellales</taxon>
        <taxon>Trimorphomycetaceae</taxon>
        <taxon>Saitozyma</taxon>
    </lineage>
</organism>
<name>A0A427YEI5_9TREE</name>
<feature type="compositionally biased region" description="Low complexity" evidence="1">
    <location>
        <begin position="452"/>
        <end position="470"/>
    </location>
</feature>
<sequence>MVIAEQRSNMGRDVLISPWSADGLPVLPVHADIRIYPPQEDFLIGGRPEGKTIGWIDGWIVQTGRIMNEGFDFHNVCDRVTDEVAAMSLQLFDKYGEFIDPEDRAPGLDERRGDVLYIESVFVSSRYRGYGLGLLAVSHLIDQLPSFQGDLILLSPGPLNPHFLPKPKAKSNAKPKTTTGSKSNAKAKRHNGQAPGTDKDKKPSTSASASASGGQTARSRSSPSHKSAPLPKPKRTKEERLAGRAKACDRISAHWELMGFSRYTTEKQEKSEDGIPIWGLCTAYQNPRIETIVPHLFVRPDRNASLKGKGKSKDEDDNDNDDNDNDDNADEEEEDLGFKGGWASDSDNAESSFDQIDWDKARKKQMANMRKMMRWTPYLRDDDPNDPEESDALSEDIFGLPSPPPPVLEMMDLFREAILNGLWPYNSKPPAPPAPMAPASKTGPSTDKPDNTSKTTSSKTKVTSPSVPKTDTNAATKPKEKVVKQDRSRDRPGLGIDNGAKAGPSKLRA</sequence>
<evidence type="ECO:0000313" key="4">
    <source>
        <dbReference type="Proteomes" id="UP000279259"/>
    </source>
</evidence>
<feature type="region of interest" description="Disordered" evidence="1">
    <location>
        <begin position="302"/>
        <end position="404"/>
    </location>
</feature>
<evidence type="ECO:0000259" key="2">
    <source>
        <dbReference type="Pfam" id="PF00583"/>
    </source>
</evidence>
<reference evidence="3 4" key="1">
    <citation type="submission" date="2018-11" db="EMBL/GenBank/DDBJ databases">
        <title>Genome sequence of Saitozyma podzolica DSM 27192.</title>
        <authorList>
            <person name="Aliyu H."/>
            <person name="Gorte O."/>
            <person name="Ochsenreither K."/>
        </authorList>
    </citation>
    <scope>NUCLEOTIDE SEQUENCE [LARGE SCALE GENOMIC DNA]</scope>
    <source>
        <strain evidence="3 4">DSM 27192</strain>
    </source>
</reference>
<dbReference type="SUPFAM" id="SSF55729">
    <property type="entry name" value="Acyl-CoA N-acyltransferases (Nat)"/>
    <property type="match status" value="1"/>
</dbReference>
<dbReference type="CDD" id="cd04301">
    <property type="entry name" value="NAT_SF"/>
    <property type="match status" value="1"/>
</dbReference>
<feature type="compositionally biased region" description="Basic and acidic residues" evidence="1">
    <location>
        <begin position="236"/>
        <end position="245"/>
    </location>
</feature>
<feature type="compositionally biased region" description="Acidic residues" evidence="1">
    <location>
        <begin position="315"/>
        <end position="335"/>
    </location>
</feature>
<feature type="compositionally biased region" description="Acidic residues" evidence="1">
    <location>
        <begin position="383"/>
        <end position="394"/>
    </location>
</feature>
<evidence type="ECO:0000256" key="1">
    <source>
        <dbReference type="SAM" id="MobiDB-lite"/>
    </source>
</evidence>
<dbReference type="AlphaFoldDB" id="A0A427YEI5"/>
<feature type="domain" description="N-acetyltransferase" evidence="2">
    <location>
        <begin position="107"/>
        <end position="147"/>
    </location>
</feature>
<proteinExistence type="predicted"/>
<dbReference type="GO" id="GO:0016747">
    <property type="term" value="F:acyltransferase activity, transferring groups other than amino-acyl groups"/>
    <property type="evidence" value="ECO:0007669"/>
    <property type="project" value="InterPro"/>
</dbReference>
<gene>
    <name evidence="3" type="ORF">EHS25_002122</name>
</gene>
<feature type="region of interest" description="Disordered" evidence="1">
    <location>
        <begin position="163"/>
        <end position="245"/>
    </location>
</feature>
<dbReference type="InterPro" id="IPR000182">
    <property type="entry name" value="GNAT_dom"/>
</dbReference>
<dbReference type="Proteomes" id="UP000279259">
    <property type="component" value="Unassembled WGS sequence"/>
</dbReference>
<protein>
    <recommendedName>
        <fullName evidence="2">N-acetyltransferase domain-containing protein</fullName>
    </recommendedName>
</protein>
<feature type="compositionally biased region" description="Low complexity" evidence="1">
    <location>
        <begin position="204"/>
        <end position="222"/>
    </location>
</feature>
<keyword evidence="4" id="KW-1185">Reference proteome</keyword>
<feature type="compositionally biased region" description="Pro residues" evidence="1">
    <location>
        <begin position="427"/>
        <end position="436"/>
    </location>
</feature>
<dbReference type="OrthoDB" id="2867539at2759"/>
<comment type="caution">
    <text evidence="3">The sequence shown here is derived from an EMBL/GenBank/DDBJ whole genome shotgun (WGS) entry which is preliminary data.</text>
</comment>